<dbReference type="Gene3D" id="3.60.21.10">
    <property type="match status" value="1"/>
</dbReference>
<name>A0A1V9Y7K6_9STRA</name>
<dbReference type="GO" id="GO:0000166">
    <property type="term" value="F:nucleotide binding"/>
    <property type="evidence" value="ECO:0007669"/>
    <property type="project" value="UniProtKB-KW"/>
</dbReference>
<dbReference type="InterPro" id="IPR029052">
    <property type="entry name" value="Metallo-depent_PP-like"/>
</dbReference>
<dbReference type="SUPFAM" id="SSF56300">
    <property type="entry name" value="Metallo-dependent phosphatases"/>
    <property type="match status" value="1"/>
</dbReference>
<dbReference type="SUPFAM" id="SSF55816">
    <property type="entry name" value="5'-nucleotidase (syn. UDP-sugar hydrolase), C-terminal domain"/>
    <property type="match status" value="2"/>
</dbReference>
<sequence length="646" mass="70571">MVANYLTKLALFAAFVANSVSAGCTAERDATAHFQVLSYNDVYEMSPDSDDSQYGVLVGGPSRVIPIAKKLRQNFENSLVLFAGDTMAPSLWSGQFKGLQMIEAHNALGVDFACLGNHEFDFGIEGFLNVSVASKFPWLNANVYEAATGKLLRGTKPYDVKIFNSPTMGSIKIGVFGVLYDMQDTSLSLTWTNPIDAANAVAKTLREQENVDFVIALTHQNIDDDNTFSSKVKGVDLIYGGHDHTVQLQTNYGATFLKSDTNFRSIWISDIKYYAPVVVNTVKKNAFSKMSHKNLQITGAMPTDPTFDGKINEYSDKIAELFKRKVGSLCAPTDLTKNLVRKSDCPIGHFFTDALMNFYGKIKPNAAIMNGGGIRTEKVWPAGDITLGDIISWDPFGNIITIIETNGDSLKRFLVNQLQGNCGDNVINANGQYTHNAGFYFDFKCTGPSTGELVTAKWNNIIGDDIQDTDKVTLAFSDFLKGLFNNVKGTTSKDIISIREGARFEVVLEAYIKLQEGNLVCPNSNPVRGPAPIGNLFADALLTYYGKVSITASVMNGGGIRTEKKWPAGPVTVGDIISWDPFGNIITIVETNGATLKLFLQSQMVQSCDSSSLIANGFYTHIGGLYMDYICISKKLDSSKTYNGLT</sequence>
<feature type="domain" description="5'-Nucleotidase C-terminal" evidence="5">
    <location>
        <begin position="528"/>
        <end position="628"/>
    </location>
</feature>
<comment type="caution">
    <text evidence="6">The sequence shown here is derived from an EMBL/GenBank/DDBJ whole genome shotgun (WGS) entry which is preliminary data.</text>
</comment>
<proteinExistence type="inferred from homology"/>
<evidence type="ECO:0000259" key="4">
    <source>
        <dbReference type="Pfam" id="PF00149"/>
    </source>
</evidence>
<dbReference type="PANTHER" id="PTHR11575:SF48">
    <property type="entry name" value="5'-NUCLEOTIDASE"/>
    <property type="match status" value="1"/>
</dbReference>
<dbReference type="GO" id="GO:0009166">
    <property type="term" value="P:nucleotide catabolic process"/>
    <property type="evidence" value="ECO:0007669"/>
    <property type="project" value="InterPro"/>
</dbReference>
<feature type="domain" description="5'-Nucleotidase C-terminal" evidence="5">
    <location>
        <begin position="334"/>
        <end position="480"/>
    </location>
</feature>
<dbReference type="Pfam" id="PF00149">
    <property type="entry name" value="Metallophos"/>
    <property type="match status" value="1"/>
</dbReference>
<dbReference type="Pfam" id="PF02872">
    <property type="entry name" value="5_nucleotid_C"/>
    <property type="match status" value="2"/>
</dbReference>
<evidence type="ECO:0000259" key="5">
    <source>
        <dbReference type="Pfam" id="PF02872"/>
    </source>
</evidence>
<dbReference type="InterPro" id="IPR036907">
    <property type="entry name" value="5'-Nucleotdase_C_sf"/>
</dbReference>
<comment type="similarity">
    <text evidence="1 3">Belongs to the 5'-nucleotidase family.</text>
</comment>
<dbReference type="STRING" id="74557.A0A1V9Y7K6"/>
<keyword evidence="7" id="KW-1185">Reference proteome</keyword>
<evidence type="ECO:0000256" key="1">
    <source>
        <dbReference type="ARBA" id="ARBA00006654"/>
    </source>
</evidence>
<organism evidence="6 7">
    <name type="scientific">Thraustotheca clavata</name>
    <dbReference type="NCBI Taxonomy" id="74557"/>
    <lineage>
        <taxon>Eukaryota</taxon>
        <taxon>Sar</taxon>
        <taxon>Stramenopiles</taxon>
        <taxon>Oomycota</taxon>
        <taxon>Saprolegniomycetes</taxon>
        <taxon>Saprolegniales</taxon>
        <taxon>Achlyaceae</taxon>
        <taxon>Thraustotheca</taxon>
    </lineage>
</organism>
<dbReference type="PANTHER" id="PTHR11575">
    <property type="entry name" value="5'-NUCLEOTIDASE-RELATED"/>
    <property type="match status" value="1"/>
</dbReference>
<evidence type="ECO:0000256" key="3">
    <source>
        <dbReference type="RuleBase" id="RU362119"/>
    </source>
</evidence>
<dbReference type="Gene3D" id="3.90.780.10">
    <property type="entry name" value="5'-Nucleotidase, C-terminal domain"/>
    <property type="match status" value="2"/>
</dbReference>
<gene>
    <name evidence="6" type="ORF">THRCLA_11502</name>
</gene>
<dbReference type="InterPro" id="IPR006179">
    <property type="entry name" value="5_nucleotidase/apyrase"/>
</dbReference>
<dbReference type="OrthoDB" id="10252235at2759"/>
<dbReference type="AlphaFoldDB" id="A0A1V9Y7K6"/>
<keyword evidence="2 3" id="KW-0732">Signal</keyword>
<accession>A0A1V9Y7K6</accession>
<dbReference type="PRINTS" id="PR01607">
    <property type="entry name" value="APYRASEFAMLY"/>
</dbReference>
<dbReference type="InterPro" id="IPR008334">
    <property type="entry name" value="5'-Nucleotdase_C"/>
</dbReference>
<feature type="signal peptide" evidence="3">
    <location>
        <begin position="1"/>
        <end position="22"/>
    </location>
</feature>
<dbReference type="InterPro" id="IPR004843">
    <property type="entry name" value="Calcineurin-like_PHP"/>
</dbReference>
<dbReference type="GO" id="GO:0016787">
    <property type="term" value="F:hydrolase activity"/>
    <property type="evidence" value="ECO:0007669"/>
    <property type="project" value="UniProtKB-KW"/>
</dbReference>
<dbReference type="Proteomes" id="UP000243217">
    <property type="component" value="Unassembled WGS sequence"/>
</dbReference>
<evidence type="ECO:0000313" key="6">
    <source>
        <dbReference type="EMBL" id="OQR81696.1"/>
    </source>
</evidence>
<keyword evidence="3" id="KW-0547">Nucleotide-binding</keyword>
<evidence type="ECO:0000313" key="7">
    <source>
        <dbReference type="Proteomes" id="UP000243217"/>
    </source>
</evidence>
<dbReference type="EMBL" id="JNBS01004926">
    <property type="protein sequence ID" value="OQR81696.1"/>
    <property type="molecule type" value="Genomic_DNA"/>
</dbReference>
<feature type="domain" description="Calcineurin-like phosphoesterase" evidence="4">
    <location>
        <begin position="61"/>
        <end position="245"/>
    </location>
</feature>
<feature type="chain" id="PRO_5011819309" evidence="3">
    <location>
        <begin position="23"/>
        <end position="646"/>
    </location>
</feature>
<evidence type="ECO:0000256" key="2">
    <source>
        <dbReference type="ARBA" id="ARBA00022729"/>
    </source>
</evidence>
<keyword evidence="3" id="KW-0378">Hydrolase</keyword>
<protein>
    <submittedName>
        <fullName evidence="6">Calcineurin-like phosphoesterase</fullName>
    </submittedName>
</protein>
<reference evidence="6 7" key="1">
    <citation type="journal article" date="2014" name="Genome Biol. Evol.">
        <title>The secreted proteins of Achlya hypogyna and Thraustotheca clavata identify the ancestral oomycete secretome and reveal gene acquisitions by horizontal gene transfer.</title>
        <authorList>
            <person name="Misner I."/>
            <person name="Blouin N."/>
            <person name="Leonard G."/>
            <person name="Richards T.A."/>
            <person name="Lane C.E."/>
        </authorList>
    </citation>
    <scope>NUCLEOTIDE SEQUENCE [LARGE SCALE GENOMIC DNA]</scope>
    <source>
        <strain evidence="6 7">ATCC 34112</strain>
    </source>
</reference>